<keyword evidence="4" id="KW-0378">Hydrolase</keyword>
<comment type="similarity">
    <text evidence="1">Belongs to the AB hydrolase superfamily. Bacterial non-heme haloperoxidase / perhydrolase family.</text>
</comment>
<accession>A0A558BZ27</accession>
<feature type="domain" description="AB hydrolase-1" evidence="3">
    <location>
        <begin position="27"/>
        <end position="260"/>
    </location>
</feature>
<proteinExistence type="inferred from homology"/>
<evidence type="ECO:0000259" key="3">
    <source>
        <dbReference type="Pfam" id="PF00561"/>
    </source>
</evidence>
<feature type="region of interest" description="Disordered" evidence="2">
    <location>
        <begin position="284"/>
        <end position="303"/>
    </location>
</feature>
<dbReference type="PANTHER" id="PTHR43433">
    <property type="entry name" value="HYDROLASE, ALPHA/BETA FOLD FAMILY PROTEIN"/>
    <property type="match status" value="1"/>
</dbReference>
<dbReference type="InterPro" id="IPR029058">
    <property type="entry name" value="AB_hydrolase_fold"/>
</dbReference>
<protein>
    <submittedName>
        <fullName evidence="4">Alpha/beta hydrolase</fullName>
    </submittedName>
</protein>
<dbReference type="Proteomes" id="UP000317624">
    <property type="component" value="Unassembled WGS sequence"/>
</dbReference>
<organism evidence="4 5">
    <name type="scientific">Hymenobacter setariae</name>
    <dbReference type="NCBI Taxonomy" id="2594794"/>
    <lineage>
        <taxon>Bacteria</taxon>
        <taxon>Pseudomonadati</taxon>
        <taxon>Bacteroidota</taxon>
        <taxon>Cytophagia</taxon>
        <taxon>Cytophagales</taxon>
        <taxon>Hymenobacteraceae</taxon>
        <taxon>Hymenobacter</taxon>
    </lineage>
</organism>
<sequence>MNLIKVGQDAHGKAIELHYCDYGQGDPIVLIHGWPLSAASWEYQLAELPLHNKRVVAYDRRGFGYSDKPWDGYDYDTLADDLKAVLDTLDLQNVTLVGFSMGGGEVARYMSRHNGARVSRVMFVSAVTPYLLKTDDNPNGVDKSTFDDMIENLGKDRPGFLSDFGKKFYGAGLISKPVSQATLDWSLSLALPASPRATTACVKAWSETDFRGDLATIKVPAVFIHGSSDKTVPLENSAEQAVKLVPNAQLVVYDGEPHGLNVTAQDRLNRDILTFVSGQPVSEDFSEGETVADRDDSDNRSAY</sequence>
<dbReference type="AlphaFoldDB" id="A0A558BZ27"/>
<evidence type="ECO:0000256" key="2">
    <source>
        <dbReference type="SAM" id="MobiDB-lite"/>
    </source>
</evidence>
<name>A0A558BZ27_9BACT</name>
<evidence type="ECO:0000313" key="4">
    <source>
        <dbReference type="EMBL" id="TVT41774.1"/>
    </source>
</evidence>
<dbReference type="FunFam" id="3.40.50.1820:FF:000205">
    <property type="entry name" value="Non-haem bromoperoxidase BPO-A2"/>
    <property type="match status" value="1"/>
</dbReference>
<dbReference type="SUPFAM" id="SSF53474">
    <property type="entry name" value="alpha/beta-Hydrolases"/>
    <property type="match status" value="1"/>
</dbReference>
<dbReference type="Pfam" id="PF00561">
    <property type="entry name" value="Abhydrolase_1"/>
    <property type="match status" value="1"/>
</dbReference>
<dbReference type="InterPro" id="IPR000639">
    <property type="entry name" value="Epox_hydrolase-like"/>
</dbReference>
<keyword evidence="5" id="KW-1185">Reference proteome</keyword>
<dbReference type="InterPro" id="IPR050471">
    <property type="entry name" value="AB_hydrolase"/>
</dbReference>
<dbReference type="OrthoDB" id="9785847at2"/>
<dbReference type="Gene3D" id="3.40.50.1820">
    <property type="entry name" value="alpha/beta hydrolase"/>
    <property type="match status" value="1"/>
</dbReference>
<comment type="caution">
    <text evidence="4">The sequence shown here is derived from an EMBL/GenBank/DDBJ whole genome shotgun (WGS) entry which is preliminary data.</text>
</comment>
<evidence type="ECO:0000256" key="1">
    <source>
        <dbReference type="ARBA" id="ARBA00038128"/>
    </source>
</evidence>
<feature type="compositionally biased region" description="Basic and acidic residues" evidence="2">
    <location>
        <begin position="291"/>
        <end position="303"/>
    </location>
</feature>
<evidence type="ECO:0000313" key="5">
    <source>
        <dbReference type="Proteomes" id="UP000317624"/>
    </source>
</evidence>
<dbReference type="RefSeq" id="WP_144847072.1">
    <property type="nucleotide sequence ID" value="NZ_VMRJ01000002.1"/>
</dbReference>
<dbReference type="EMBL" id="VMRJ01000002">
    <property type="protein sequence ID" value="TVT41774.1"/>
    <property type="molecule type" value="Genomic_DNA"/>
</dbReference>
<reference evidence="4 5" key="1">
    <citation type="submission" date="2019-07" db="EMBL/GenBank/DDBJ databases">
        <title>Hymenobacter sp. straun FUR1 Genome sequencing and assembly.</title>
        <authorList>
            <person name="Chhetri G."/>
        </authorList>
    </citation>
    <scope>NUCLEOTIDE SEQUENCE [LARGE SCALE GENOMIC DNA]</scope>
    <source>
        <strain evidence="4 5">Fur1</strain>
    </source>
</reference>
<dbReference type="PRINTS" id="PR00111">
    <property type="entry name" value="ABHYDROLASE"/>
</dbReference>
<gene>
    <name evidence="4" type="ORF">FNT36_10150</name>
</gene>
<dbReference type="InterPro" id="IPR000073">
    <property type="entry name" value="AB_hydrolase_1"/>
</dbReference>
<dbReference type="PANTHER" id="PTHR43433:SF4">
    <property type="entry name" value="NON-HEME CHLOROPEROXIDASE-RELATED"/>
    <property type="match status" value="1"/>
</dbReference>
<dbReference type="GO" id="GO:0016787">
    <property type="term" value="F:hydrolase activity"/>
    <property type="evidence" value="ECO:0007669"/>
    <property type="project" value="UniProtKB-KW"/>
</dbReference>
<dbReference type="PRINTS" id="PR00412">
    <property type="entry name" value="EPOXHYDRLASE"/>
</dbReference>